<feature type="transmembrane region" description="Helical" evidence="2">
    <location>
        <begin position="377"/>
        <end position="399"/>
    </location>
</feature>
<feature type="domain" description="Acyltransferase 3" evidence="3">
    <location>
        <begin position="34"/>
        <end position="392"/>
    </location>
</feature>
<dbReference type="EMBL" id="JBEXPZ010000011">
    <property type="protein sequence ID" value="MET9844935.1"/>
    <property type="molecule type" value="Genomic_DNA"/>
</dbReference>
<dbReference type="Proteomes" id="UP001550210">
    <property type="component" value="Unassembled WGS sequence"/>
</dbReference>
<keyword evidence="4" id="KW-0808">Transferase</keyword>
<sequence length="426" mass="46963">MTTSLDRPRPAPPVSAAPGAKESPVRAERTFEPAVDGLRAIATLMVLVAHLAQWTGALIDKTGKPGPFAPVMTGFLVAIPIFLIISGYLLYRPWADAALGGRKAPNTLHYYWHRVLRIFPAYWLFMVTALVVFNREQLDDVWRTVRLLTVQHVQNWADLRTDPGMTNWAQTWSLATEVHYYIALPVAAFVLHRALKATKNLKLAGALLTAVIVADFTWLVATSPSSPLGPPSLWWLRGYLGFLAAGMLLALVAAKARTGQRLAFVEFVRNNPWAFWGAAAVAFAVSNTEWAGSIASIALTKEEAALKYVCHMVVAVGLAAPLLLAQGSGPERLLSRPTLVWLGRNSCGMFLWHLIIMQVTVWYLLDSDFGQLGTGAFFALLPFVLALSVLAGWLSYTFVEMPLLRRFRIRSHRPIAEPEPSRRAAG</sequence>
<reference evidence="4 5" key="1">
    <citation type="submission" date="2024-06" db="EMBL/GenBank/DDBJ databases">
        <title>The Natural Products Discovery Center: Release of the First 8490 Sequenced Strains for Exploring Actinobacteria Biosynthetic Diversity.</title>
        <authorList>
            <person name="Kalkreuter E."/>
            <person name="Kautsar S.A."/>
            <person name="Yang D."/>
            <person name="Bader C.D."/>
            <person name="Teijaro C.N."/>
            <person name="Fluegel L."/>
            <person name="Davis C.M."/>
            <person name="Simpson J.R."/>
            <person name="Lauterbach L."/>
            <person name="Steele A.D."/>
            <person name="Gui C."/>
            <person name="Meng S."/>
            <person name="Li G."/>
            <person name="Viehrig K."/>
            <person name="Ye F."/>
            <person name="Su P."/>
            <person name="Kiefer A.F."/>
            <person name="Nichols A."/>
            <person name="Cepeda A.J."/>
            <person name="Yan W."/>
            <person name="Fan B."/>
            <person name="Jiang Y."/>
            <person name="Adhikari A."/>
            <person name="Zheng C.-J."/>
            <person name="Schuster L."/>
            <person name="Cowan T.M."/>
            <person name="Smanski M.J."/>
            <person name="Chevrette M.G."/>
            <person name="De Carvalho L.P.S."/>
            <person name="Shen B."/>
        </authorList>
    </citation>
    <scope>NUCLEOTIDE SEQUENCE [LARGE SCALE GENOMIC DNA]</scope>
    <source>
        <strain evidence="4 5">NPDC006434</strain>
    </source>
</reference>
<protein>
    <submittedName>
        <fullName evidence="4">Acyltransferase</fullName>
        <ecNumber evidence="4">2.3.-.-</ecNumber>
    </submittedName>
</protein>
<comment type="caution">
    <text evidence="4">The sequence shown here is derived from an EMBL/GenBank/DDBJ whole genome shotgun (WGS) entry which is preliminary data.</text>
</comment>
<dbReference type="EC" id="2.3.-.-" evidence="4"/>
<accession>A0ABV2UTQ1</accession>
<dbReference type="Pfam" id="PF01757">
    <property type="entry name" value="Acyl_transf_3"/>
    <property type="match status" value="1"/>
</dbReference>
<feature type="transmembrane region" description="Helical" evidence="2">
    <location>
        <begin position="203"/>
        <end position="221"/>
    </location>
</feature>
<feature type="transmembrane region" description="Helical" evidence="2">
    <location>
        <begin position="71"/>
        <end position="91"/>
    </location>
</feature>
<feature type="transmembrane region" description="Helical" evidence="2">
    <location>
        <begin position="305"/>
        <end position="325"/>
    </location>
</feature>
<feature type="transmembrane region" description="Helical" evidence="2">
    <location>
        <begin position="111"/>
        <end position="133"/>
    </location>
</feature>
<proteinExistence type="predicted"/>
<feature type="region of interest" description="Disordered" evidence="1">
    <location>
        <begin position="1"/>
        <end position="24"/>
    </location>
</feature>
<evidence type="ECO:0000313" key="4">
    <source>
        <dbReference type="EMBL" id="MET9844935.1"/>
    </source>
</evidence>
<dbReference type="GO" id="GO:0016746">
    <property type="term" value="F:acyltransferase activity"/>
    <property type="evidence" value="ECO:0007669"/>
    <property type="project" value="UniProtKB-KW"/>
</dbReference>
<dbReference type="PANTHER" id="PTHR23028">
    <property type="entry name" value="ACETYLTRANSFERASE"/>
    <property type="match status" value="1"/>
</dbReference>
<keyword evidence="5" id="KW-1185">Reference proteome</keyword>
<dbReference type="PANTHER" id="PTHR23028:SF53">
    <property type="entry name" value="ACYL_TRANSF_3 DOMAIN-CONTAINING PROTEIN"/>
    <property type="match status" value="1"/>
</dbReference>
<evidence type="ECO:0000256" key="1">
    <source>
        <dbReference type="SAM" id="MobiDB-lite"/>
    </source>
</evidence>
<feature type="transmembrane region" description="Helical" evidence="2">
    <location>
        <begin position="233"/>
        <end position="252"/>
    </location>
</feature>
<evidence type="ECO:0000313" key="5">
    <source>
        <dbReference type="Proteomes" id="UP001550210"/>
    </source>
</evidence>
<keyword evidence="2" id="KW-0812">Transmembrane</keyword>
<evidence type="ECO:0000256" key="2">
    <source>
        <dbReference type="SAM" id="Phobius"/>
    </source>
</evidence>
<keyword evidence="2" id="KW-0472">Membrane</keyword>
<dbReference type="InterPro" id="IPR002656">
    <property type="entry name" value="Acyl_transf_3_dom"/>
</dbReference>
<feature type="transmembrane region" description="Helical" evidence="2">
    <location>
        <begin position="346"/>
        <end position="365"/>
    </location>
</feature>
<keyword evidence="2" id="KW-1133">Transmembrane helix</keyword>
<organism evidence="4 5">
    <name type="scientific">Streptomyces ossamyceticus</name>
    <dbReference type="NCBI Taxonomy" id="249581"/>
    <lineage>
        <taxon>Bacteria</taxon>
        <taxon>Bacillati</taxon>
        <taxon>Actinomycetota</taxon>
        <taxon>Actinomycetes</taxon>
        <taxon>Kitasatosporales</taxon>
        <taxon>Streptomycetaceae</taxon>
        <taxon>Streptomyces</taxon>
    </lineage>
</organism>
<evidence type="ECO:0000259" key="3">
    <source>
        <dbReference type="Pfam" id="PF01757"/>
    </source>
</evidence>
<gene>
    <name evidence="4" type="ORF">ABZZ21_10200</name>
</gene>
<dbReference type="InterPro" id="IPR050879">
    <property type="entry name" value="Acyltransferase_3"/>
</dbReference>
<feature type="transmembrane region" description="Helical" evidence="2">
    <location>
        <begin position="273"/>
        <end position="299"/>
    </location>
</feature>
<name>A0ABV2UTQ1_9ACTN</name>
<dbReference type="RefSeq" id="WP_355395335.1">
    <property type="nucleotide sequence ID" value="NZ_JBEXPZ010000011.1"/>
</dbReference>
<keyword evidence="4" id="KW-0012">Acyltransferase</keyword>
<feature type="transmembrane region" description="Helical" evidence="2">
    <location>
        <begin position="40"/>
        <end position="59"/>
    </location>
</feature>